<evidence type="ECO:0000256" key="3">
    <source>
        <dbReference type="ARBA" id="ARBA00022448"/>
    </source>
</evidence>
<evidence type="ECO:0000259" key="9">
    <source>
        <dbReference type="Pfam" id="PF04981"/>
    </source>
</evidence>
<dbReference type="EMBL" id="HBFQ01024309">
    <property type="protein sequence ID" value="CAD8842815.1"/>
    <property type="molecule type" value="Transcribed_RNA"/>
</dbReference>
<dbReference type="PANTHER" id="PTHR12746:SF2">
    <property type="entry name" value="60S RIBOSOMAL EXPORT PROTEIN NMD3"/>
    <property type="match status" value="1"/>
</dbReference>
<evidence type="ECO:0000256" key="8">
    <source>
        <dbReference type="SAM" id="MobiDB-lite"/>
    </source>
</evidence>
<proteinExistence type="inferred from homology"/>
<dbReference type="GO" id="GO:0005634">
    <property type="term" value="C:nucleus"/>
    <property type="evidence" value="ECO:0007669"/>
    <property type="project" value="UniProtKB-SubCell"/>
</dbReference>
<evidence type="ECO:0000256" key="1">
    <source>
        <dbReference type="ARBA" id="ARBA00009794"/>
    </source>
</evidence>
<keyword evidence="6 7" id="KW-0539">Nucleus</keyword>
<evidence type="ECO:0000256" key="7">
    <source>
        <dbReference type="RuleBase" id="RU364108"/>
    </source>
</evidence>
<accession>A0A7S1A4V0</accession>
<keyword evidence="3 7" id="KW-0813">Transport</keyword>
<sequence length="497" mass="56178">MGTKREHDTATLEPVAPPAASVLCCCCGVPIVPNQLNRCSQCLKADMSIVEGIPRQIALSRCRGCSRYNKPPWTTCEAESRELLGICLTKIKGVNKDVRLVDANFIWTEEHSKRIKVKLTVQKEVANATVLQQTVVVEFQVVNQQCEDCARSYTPHLSNAIVQLRQKVEHRRTFCYLEQLILKHDMHEKVLKLEESREGLDFHFSHQSHAQRFADFVQSCAPAAVKTSKHLVSHDANSNKYHYKYTFMTELCPICTDDLVHVPKGHSQALSGCLPVMLCYKISTAIHLVNPVTLRGYAIPAAEYWKRPIQSVGVRRHLKEFVVMNVEMVDAPQTGSEAKHHLAGRQKFHLADVELMRASDFGQNDNRMVIRSHLGHILKPGNHVLGYDLKAINLNGIDTEAMDDYPTDVILVKKQFKRKNRRTWGLQRLERDGAVDDEADIEAIQQDLEEDPEMRKNVNLFRDQNTAPAPEDVPVEDSDDDAPEVPLTELLEGLTLA</sequence>
<dbReference type="InterPro" id="IPR007064">
    <property type="entry name" value="Nmd3_N"/>
</dbReference>
<dbReference type="Pfam" id="PF04981">
    <property type="entry name" value="NMD3"/>
    <property type="match status" value="1"/>
</dbReference>
<organism evidence="12">
    <name type="scientific">Noctiluca scintillans</name>
    <name type="common">Sea sparkle</name>
    <name type="synonym">Red tide dinoflagellate</name>
    <dbReference type="NCBI Taxonomy" id="2966"/>
    <lineage>
        <taxon>Eukaryota</taxon>
        <taxon>Sar</taxon>
        <taxon>Alveolata</taxon>
        <taxon>Dinophyceae</taxon>
        <taxon>Noctilucales</taxon>
        <taxon>Noctilucaceae</taxon>
        <taxon>Noctiluca</taxon>
    </lineage>
</organism>
<dbReference type="Pfam" id="PF21192">
    <property type="entry name" value="OB_NMD3"/>
    <property type="match status" value="1"/>
</dbReference>
<feature type="compositionally biased region" description="Acidic residues" evidence="8">
    <location>
        <begin position="473"/>
        <end position="483"/>
    </location>
</feature>
<comment type="subcellular location">
    <subcellularLocation>
        <location evidence="7">Cytoplasm</location>
    </subcellularLocation>
    <subcellularLocation>
        <location evidence="7">Nucleus</location>
    </subcellularLocation>
</comment>
<dbReference type="AlphaFoldDB" id="A0A7S1A4V0"/>
<dbReference type="PANTHER" id="PTHR12746">
    <property type="entry name" value="NONSENSE-MEDIATED MRNA DECAY PROTEIN 3"/>
    <property type="match status" value="1"/>
</dbReference>
<reference evidence="12" key="1">
    <citation type="submission" date="2021-01" db="EMBL/GenBank/DDBJ databases">
        <authorList>
            <person name="Corre E."/>
            <person name="Pelletier E."/>
            <person name="Niang G."/>
            <person name="Scheremetjew M."/>
            <person name="Finn R."/>
            <person name="Kale V."/>
            <person name="Holt S."/>
            <person name="Cochrane G."/>
            <person name="Meng A."/>
            <person name="Brown T."/>
            <person name="Cohen L."/>
        </authorList>
    </citation>
    <scope>NUCLEOTIDE SEQUENCE</scope>
</reference>
<dbReference type="Pfam" id="PF21193">
    <property type="entry name" value="NMD_SH3"/>
    <property type="match status" value="1"/>
</dbReference>
<feature type="domain" description="60S ribosomal export protein NMD3 SH3" evidence="11">
    <location>
        <begin position="254"/>
        <end position="297"/>
    </location>
</feature>
<dbReference type="GO" id="GO:0043023">
    <property type="term" value="F:ribosomal large subunit binding"/>
    <property type="evidence" value="ECO:0007669"/>
    <property type="project" value="InterPro"/>
</dbReference>
<feature type="domain" description="60S ribosomal export protein NMD3 OB-fold" evidence="10">
    <location>
        <begin position="318"/>
        <end position="414"/>
    </location>
</feature>
<evidence type="ECO:0000313" key="12">
    <source>
        <dbReference type="EMBL" id="CAD8842815.1"/>
    </source>
</evidence>
<dbReference type="InterPro" id="IPR048899">
    <property type="entry name" value="NMD_SH3"/>
</dbReference>
<protein>
    <recommendedName>
        <fullName evidence="2 7">60S ribosomal export protein NMD3</fullName>
    </recommendedName>
</protein>
<dbReference type="InterPro" id="IPR048898">
    <property type="entry name" value="OB_NMD3"/>
</dbReference>
<feature type="domain" description="Nmd3 N-terminal" evidence="9">
    <location>
        <begin position="24"/>
        <end position="251"/>
    </location>
</feature>
<feature type="region of interest" description="Disordered" evidence="8">
    <location>
        <begin position="450"/>
        <end position="484"/>
    </location>
</feature>
<evidence type="ECO:0000259" key="11">
    <source>
        <dbReference type="Pfam" id="PF21193"/>
    </source>
</evidence>
<evidence type="ECO:0000256" key="6">
    <source>
        <dbReference type="ARBA" id="ARBA00023242"/>
    </source>
</evidence>
<name>A0A7S1A4V0_NOCSC</name>
<dbReference type="GO" id="GO:0000055">
    <property type="term" value="P:ribosomal large subunit export from nucleus"/>
    <property type="evidence" value="ECO:0007669"/>
    <property type="project" value="TreeGrafter"/>
</dbReference>
<evidence type="ECO:0000256" key="5">
    <source>
        <dbReference type="ARBA" id="ARBA00022927"/>
    </source>
</evidence>
<comment type="function">
    <text evidence="7">Acts as an adapter for the XPO1/CRM1-mediated export of the 60S ribosomal subunit.</text>
</comment>
<gene>
    <name evidence="12" type="ORF">NSCI0253_LOCUS17163</name>
</gene>
<dbReference type="GO" id="GO:0015031">
    <property type="term" value="P:protein transport"/>
    <property type="evidence" value="ECO:0007669"/>
    <property type="project" value="UniProtKB-KW"/>
</dbReference>
<dbReference type="GO" id="GO:0005737">
    <property type="term" value="C:cytoplasm"/>
    <property type="evidence" value="ECO:0007669"/>
    <property type="project" value="UniProtKB-SubCell"/>
</dbReference>
<dbReference type="InterPro" id="IPR039768">
    <property type="entry name" value="Nmd3"/>
</dbReference>
<evidence type="ECO:0000259" key="10">
    <source>
        <dbReference type="Pfam" id="PF21192"/>
    </source>
</evidence>
<keyword evidence="5 7" id="KW-0653">Protein transport</keyword>
<keyword evidence="4 7" id="KW-0963">Cytoplasm</keyword>
<evidence type="ECO:0000256" key="4">
    <source>
        <dbReference type="ARBA" id="ARBA00022490"/>
    </source>
</evidence>
<evidence type="ECO:0000256" key="2">
    <source>
        <dbReference type="ARBA" id="ARBA00017035"/>
    </source>
</evidence>
<comment type="similarity">
    <text evidence="1 7">Belongs to the NMD3 family.</text>
</comment>